<dbReference type="InterPro" id="IPR001853">
    <property type="entry name" value="DSBA-like_thioredoxin_dom"/>
</dbReference>
<dbReference type="CDD" id="cd03025">
    <property type="entry name" value="DsbA_FrnE_like"/>
    <property type="match status" value="1"/>
</dbReference>
<dbReference type="SUPFAM" id="SSF52833">
    <property type="entry name" value="Thioredoxin-like"/>
    <property type="match status" value="1"/>
</dbReference>
<reference evidence="2 3" key="1">
    <citation type="submission" date="2016-04" db="EMBL/GenBank/DDBJ databases">
        <title>ATOL: Assembling a taxonomically balanced genome-scale reconstruction of the evolutionary history of the Enterobacteriaceae.</title>
        <authorList>
            <person name="Plunkett G.III."/>
            <person name="Neeno-Eckwall E.C."/>
            <person name="Glasner J.D."/>
            <person name="Perna N.T."/>
        </authorList>
    </citation>
    <scope>NUCLEOTIDE SEQUENCE [LARGE SCALE GENOMIC DNA]</scope>
    <source>
        <strain evidence="2 3">ATCC 35613</strain>
    </source>
</reference>
<dbReference type="RefSeq" id="WP_068909557.1">
    <property type="nucleotide sequence ID" value="NZ_LXEW01000040.1"/>
</dbReference>
<dbReference type="PANTHER" id="PTHR13887">
    <property type="entry name" value="GLUTATHIONE S-TRANSFERASE KAPPA"/>
    <property type="match status" value="1"/>
</dbReference>
<evidence type="ECO:0000313" key="3">
    <source>
        <dbReference type="Proteomes" id="UP000078224"/>
    </source>
</evidence>
<dbReference type="Proteomes" id="UP000078224">
    <property type="component" value="Unassembled WGS sequence"/>
</dbReference>
<dbReference type="InterPro" id="IPR036249">
    <property type="entry name" value="Thioredoxin-like_sf"/>
</dbReference>
<dbReference type="Gene3D" id="3.40.30.10">
    <property type="entry name" value="Glutaredoxin"/>
    <property type="match status" value="1"/>
</dbReference>
<dbReference type="PANTHER" id="PTHR13887:SF51">
    <property type="entry name" value="DSBA FAMILY PROTEIN"/>
    <property type="match status" value="1"/>
</dbReference>
<dbReference type="PATRIC" id="fig|1354272.4.peg.3028"/>
<proteinExistence type="predicted"/>
<evidence type="ECO:0000313" key="2">
    <source>
        <dbReference type="EMBL" id="OAT49800.1"/>
    </source>
</evidence>
<name>A0A1B7JPI0_9GAMM</name>
<dbReference type="OrthoDB" id="9813770at2"/>
<dbReference type="AlphaFoldDB" id="A0A1B7JPI0"/>
<feature type="domain" description="DSBA-like thioredoxin" evidence="1">
    <location>
        <begin position="10"/>
        <end position="186"/>
    </location>
</feature>
<accession>A0A1B7JPI0</accession>
<dbReference type="EMBL" id="LXEW01000040">
    <property type="protein sequence ID" value="OAT49800.1"/>
    <property type="molecule type" value="Genomic_DNA"/>
</dbReference>
<organism evidence="2 3">
    <name type="scientific">Providencia heimbachae ATCC 35613</name>
    <dbReference type="NCBI Taxonomy" id="1354272"/>
    <lineage>
        <taxon>Bacteria</taxon>
        <taxon>Pseudomonadati</taxon>
        <taxon>Pseudomonadota</taxon>
        <taxon>Gammaproteobacteria</taxon>
        <taxon>Enterobacterales</taxon>
        <taxon>Morganellaceae</taxon>
        <taxon>Providencia</taxon>
    </lineage>
</organism>
<sequence length="214" mass="23872">MNKITLHYIYDPYCGWCYAAAPLIEVAANHPNIDIELHGGGMLAGNSRLHLDDQFRQYILQSDKRIAAMTGQVFGDDYIKMLHEPSLVMDSTPPQTAILAAAKQGKAIEMLKAIQKAHYISGHHINEPHVLSAIANELGLDSNKYQQDYVLCEKNETDSHIQNSKKLLAQSGSSGFPTLLIKQQDKWLKVPLQNYLGDANKWQQFLDSLIAAAN</sequence>
<gene>
    <name evidence="2" type="ORF">M998_2966</name>
</gene>
<dbReference type="GO" id="GO:0016491">
    <property type="term" value="F:oxidoreductase activity"/>
    <property type="evidence" value="ECO:0007669"/>
    <property type="project" value="InterPro"/>
</dbReference>
<keyword evidence="3" id="KW-1185">Reference proteome</keyword>
<dbReference type="Pfam" id="PF01323">
    <property type="entry name" value="DSBA"/>
    <property type="match status" value="1"/>
</dbReference>
<comment type="caution">
    <text evidence="2">The sequence shown here is derived from an EMBL/GenBank/DDBJ whole genome shotgun (WGS) entry which is preliminary data.</text>
</comment>
<protein>
    <submittedName>
        <fullName evidence="2">Thioredoxin-like protein</fullName>
    </submittedName>
</protein>
<evidence type="ECO:0000259" key="1">
    <source>
        <dbReference type="Pfam" id="PF01323"/>
    </source>
</evidence>